<dbReference type="GeneID" id="18245481"/>
<dbReference type="Gene3D" id="3.30.160.60">
    <property type="entry name" value="Classic Zinc Finger"/>
    <property type="match status" value="1"/>
</dbReference>
<keyword evidence="5" id="KW-0862">Zinc</keyword>
<dbReference type="Proteomes" id="UP000000707">
    <property type="component" value="Unassembled WGS sequence"/>
</dbReference>
<evidence type="ECO:0000256" key="6">
    <source>
        <dbReference type="ARBA" id="ARBA00023242"/>
    </source>
</evidence>
<dbReference type="KEGG" id="cten:18245481"/>
<dbReference type="GO" id="GO:0006351">
    <property type="term" value="P:DNA-templated transcription"/>
    <property type="evidence" value="ECO:0007669"/>
    <property type="project" value="InterPro"/>
</dbReference>
<dbReference type="OrthoDB" id="1405595at2759"/>
<dbReference type="PANTHER" id="PTHR40626">
    <property type="entry name" value="MIP31509P"/>
    <property type="match status" value="1"/>
</dbReference>
<dbReference type="SMART" id="SM00355">
    <property type="entry name" value="ZnF_C2H2"/>
    <property type="match status" value="2"/>
</dbReference>
<dbReference type="InterPro" id="IPR036236">
    <property type="entry name" value="Znf_C2H2_sf"/>
</dbReference>
<dbReference type="GO" id="GO:0008270">
    <property type="term" value="F:zinc ion binding"/>
    <property type="evidence" value="ECO:0007669"/>
    <property type="project" value="UniProtKB-KW"/>
</dbReference>
<dbReference type="InterPro" id="IPR007219">
    <property type="entry name" value="XnlR_reg_dom"/>
</dbReference>
<dbReference type="SUPFAM" id="SSF57667">
    <property type="entry name" value="beta-beta-alpha zinc fingers"/>
    <property type="match status" value="1"/>
</dbReference>
<evidence type="ECO:0000256" key="5">
    <source>
        <dbReference type="ARBA" id="ARBA00022833"/>
    </source>
</evidence>
<dbReference type="eggNOG" id="KOG1721">
    <property type="taxonomic scope" value="Eukaryota"/>
</dbReference>
<name>G3AYJ3_CANTC</name>
<evidence type="ECO:0000313" key="11">
    <source>
        <dbReference type="Proteomes" id="UP000000707"/>
    </source>
</evidence>
<dbReference type="CDD" id="cd12148">
    <property type="entry name" value="fungal_TF_MHR"/>
    <property type="match status" value="1"/>
</dbReference>
<evidence type="ECO:0000313" key="10">
    <source>
        <dbReference type="EMBL" id="EGV65866.1"/>
    </source>
</evidence>
<keyword evidence="3" id="KW-0677">Repeat</keyword>
<dbReference type="InterPro" id="IPR051059">
    <property type="entry name" value="VerF-like"/>
</dbReference>
<dbReference type="InterPro" id="IPR013087">
    <property type="entry name" value="Znf_C2H2_type"/>
</dbReference>
<dbReference type="GO" id="GO:0000978">
    <property type="term" value="F:RNA polymerase II cis-regulatory region sequence-specific DNA binding"/>
    <property type="evidence" value="ECO:0007669"/>
    <property type="project" value="InterPro"/>
</dbReference>
<gene>
    <name evidence="10" type="ORF">CANTEDRAFT_101537</name>
</gene>
<dbReference type="Pfam" id="PF04082">
    <property type="entry name" value="Fungal_trans"/>
    <property type="match status" value="1"/>
</dbReference>
<feature type="compositionally biased region" description="Polar residues" evidence="8">
    <location>
        <begin position="175"/>
        <end position="184"/>
    </location>
</feature>
<feature type="compositionally biased region" description="Low complexity" evidence="8">
    <location>
        <begin position="92"/>
        <end position="115"/>
    </location>
</feature>
<dbReference type="GO" id="GO:0005634">
    <property type="term" value="C:nucleus"/>
    <property type="evidence" value="ECO:0007669"/>
    <property type="project" value="UniProtKB-SubCell"/>
</dbReference>
<reference evidence="10 11" key="1">
    <citation type="journal article" date="2011" name="Proc. Natl. Acad. Sci. U.S.A.">
        <title>Comparative genomics of xylose-fermenting fungi for enhanced biofuel production.</title>
        <authorList>
            <person name="Wohlbach D.J."/>
            <person name="Kuo A."/>
            <person name="Sato T.K."/>
            <person name="Potts K.M."/>
            <person name="Salamov A.A."/>
            <person name="LaButti K.M."/>
            <person name="Sun H."/>
            <person name="Clum A."/>
            <person name="Pangilinan J.L."/>
            <person name="Lindquist E.A."/>
            <person name="Lucas S."/>
            <person name="Lapidus A."/>
            <person name="Jin M."/>
            <person name="Gunawan C."/>
            <person name="Balan V."/>
            <person name="Dale B.E."/>
            <person name="Jeffries T.W."/>
            <person name="Zinkel R."/>
            <person name="Barry K.W."/>
            <person name="Grigoriev I.V."/>
            <person name="Gasch A.P."/>
        </authorList>
    </citation>
    <scope>NUCLEOTIDE SEQUENCE [LARGE SCALE GENOMIC DNA]</scope>
    <source>
        <strain evidence="11">ATCC 10573 / BCRC 21748 / CBS 615 / JCM 9827 / NBRC 10315 / NRRL Y-1498 / VKM Y-70</strain>
    </source>
</reference>
<feature type="region of interest" description="Disordered" evidence="8">
    <location>
        <begin position="574"/>
        <end position="594"/>
    </location>
</feature>
<keyword evidence="2" id="KW-0479">Metal-binding</keyword>
<dbReference type="Pfam" id="PF00096">
    <property type="entry name" value="zf-C2H2"/>
    <property type="match status" value="1"/>
</dbReference>
<dbReference type="PROSITE" id="PS50157">
    <property type="entry name" value="ZINC_FINGER_C2H2_2"/>
    <property type="match status" value="1"/>
</dbReference>
<dbReference type="RefSeq" id="XP_006684440.1">
    <property type="nucleotide sequence ID" value="XM_006684377.1"/>
</dbReference>
<evidence type="ECO:0000256" key="7">
    <source>
        <dbReference type="PROSITE-ProRule" id="PRU00042"/>
    </source>
</evidence>
<keyword evidence="6" id="KW-0539">Nucleus</keyword>
<dbReference type="AlphaFoldDB" id="G3AYJ3"/>
<evidence type="ECO:0000256" key="4">
    <source>
        <dbReference type="ARBA" id="ARBA00022771"/>
    </source>
</evidence>
<dbReference type="PANTHER" id="PTHR40626:SF11">
    <property type="entry name" value="ZINC FINGER PROTEIN YPR022C"/>
    <property type="match status" value="1"/>
</dbReference>
<keyword evidence="4 7" id="KW-0863">Zinc-finger</keyword>
<evidence type="ECO:0000259" key="9">
    <source>
        <dbReference type="PROSITE" id="PS50157"/>
    </source>
</evidence>
<evidence type="ECO:0000256" key="8">
    <source>
        <dbReference type="SAM" id="MobiDB-lite"/>
    </source>
</evidence>
<feature type="region of interest" description="Disordered" evidence="8">
    <location>
        <begin position="175"/>
        <end position="202"/>
    </location>
</feature>
<proteinExistence type="predicted"/>
<accession>G3AYJ3</accession>
<feature type="domain" description="C2H2-type" evidence="9">
    <location>
        <begin position="29"/>
        <end position="56"/>
    </location>
</feature>
<keyword evidence="11" id="KW-1185">Reference proteome</keyword>
<feature type="region of interest" description="Disordered" evidence="8">
    <location>
        <begin position="87"/>
        <end position="124"/>
    </location>
</feature>
<comment type="subcellular location">
    <subcellularLocation>
        <location evidence="1">Nucleus</location>
    </subcellularLocation>
</comment>
<dbReference type="GO" id="GO:0000981">
    <property type="term" value="F:DNA-binding transcription factor activity, RNA polymerase II-specific"/>
    <property type="evidence" value="ECO:0007669"/>
    <property type="project" value="InterPro"/>
</dbReference>
<evidence type="ECO:0000256" key="2">
    <source>
        <dbReference type="ARBA" id="ARBA00022723"/>
    </source>
</evidence>
<evidence type="ECO:0000256" key="1">
    <source>
        <dbReference type="ARBA" id="ARBA00004123"/>
    </source>
</evidence>
<dbReference type="EMBL" id="GL996512">
    <property type="protein sequence ID" value="EGV65866.1"/>
    <property type="molecule type" value="Genomic_DNA"/>
</dbReference>
<protein>
    <recommendedName>
        <fullName evidence="9">C2H2-type domain-containing protein</fullName>
    </recommendedName>
</protein>
<organism evidence="11">
    <name type="scientific">Candida tenuis (strain ATCC 10573 / BCRC 21748 / CBS 615 / JCM 9827 / NBRC 10315 / NRRL Y-1498 / VKM Y-70)</name>
    <name type="common">Yeast</name>
    <name type="synonym">Yamadazyma tenuis</name>
    <dbReference type="NCBI Taxonomy" id="590646"/>
    <lineage>
        <taxon>Eukaryota</taxon>
        <taxon>Fungi</taxon>
        <taxon>Dikarya</taxon>
        <taxon>Ascomycota</taxon>
        <taxon>Saccharomycotina</taxon>
        <taxon>Pichiomycetes</taxon>
        <taxon>Debaryomycetaceae</taxon>
        <taxon>Yamadazyma</taxon>
    </lineage>
</organism>
<evidence type="ECO:0000256" key="3">
    <source>
        <dbReference type="ARBA" id="ARBA00022737"/>
    </source>
</evidence>
<dbReference type="HOGENOM" id="CLU_006466_1_0_1"/>
<sequence length="1051" mass="119830">MSELKQPPSTSNNYIDVEQKKKRRNIGQYVCPDCGKIFTRTDHLGRHRLNHKPKELFECDFMLEVIGGGKRKCGKTFVRRDLKDRHVRRHMSSGSTSRVNWSSVSGSSVSSHESSLTIDSPRMRSMSIKKEPSKNLNNQQNALVRSQSAAESPLQISNLIHAAESNDTSSFIKPELSHSNQSSNGGFGDLFPNGRGNGIDVSDEKKAENTKEVYPLNTMQSQNELISWLFNDSSPNNIVSPMDIPMQSTAENNTSIANASIFPSGFDLGQYTNGQGFQSYELAQNNLFRSEINPLDELLLKSYNQGLGNVYNEENGKSIDSLDTSETPIDHKRNGSKVSFCLAEDNRLTSFNFSLPSTVSLTSPGSTNDSNATPTPTNDIFSPTLSTNLQRRIHEYGSRFNIITNEHIYIDKMVLHQLFVSLPALQRNFVESIFNDKILIEDRFSYYLSVYWLVFHPQFNILHKSSFKTKEAEPLLILSMILVGCNYCTPADKPDHLSQPRSKSPEYKLALAIATPLRFAVFQHDGFKSPVKLWVLQSLNLLEWSEKNFLSRAMHERAHIHHSTTVQLMRRSHVLGGNPASDKPNSSTEDEFDADKVRENHDKNDYQLYKKWVESESFKRVTYMTFYLDIADYVKFRHNPVIFFHQLQLLKLPCEDELWEATDVNGSFYKIMKKQKKLASTKSGLNPNESFLNVVKKLLKVSSVLNLVPSPFTRKILFGGLLSIMYQMQSFELQNSSSLIALPSNSNFQEWKDLISIAIDNFSRSVKENCKTVKLNKSSMKLLDGGISTCKFSIYHLAHIVGLGDLNTYDCSIFCGSPANQNVIITMKDRLIVERKLSNIWSKDFHKDMNGNDVINLKGIVHCYIFLWETLLDHEKGQQKKEIWNPGKDYFDSMFALSLVMQILWSYCFLTSGIESTRYADIEDSMYSLTFEKLVDLSAESGYEYLQRVRQEFMMNLRRENLHHSHAIENLYKADSKISPHEITSKYGEILSNISNKQNISGLCFLIGTRLYNSQWELVRENGKLIINCGMRSIGKKEVFCSDVFDVELLD</sequence>
<dbReference type="PROSITE" id="PS00028">
    <property type="entry name" value="ZINC_FINGER_C2H2_1"/>
    <property type="match status" value="1"/>
</dbReference>
<dbReference type="GO" id="GO:0000785">
    <property type="term" value="C:chromatin"/>
    <property type="evidence" value="ECO:0007669"/>
    <property type="project" value="TreeGrafter"/>
</dbReference>